<organism evidence="1 2">
    <name type="scientific">Popillia japonica</name>
    <name type="common">Japanese beetle</name>
    <dbReference type="NCBI Taxonomy" id="7064"/>
    <lineage>
        <taxon>Eukaryota</taxon>
        <taxon>Metazoa</taxon>
        <taxon>Ecdysozoa</taxon>
        <taxon>Arthropoda</taxon>
        <taxon>Hexapoda</taxon>
        <taxon>Insecta</taxon>
        <taxon>Pterygota</taxon>
        <taxon>Neoptera</taxon>
        <taxon>Endopterygota</taxon>
        <taxon>Coleoptera</taxon>
        <taxon>Polyphaga</taxon>
        <taxon>Scarabaeiformia</taxon>
        <taxon>Scarabaeidae</taxon>
        <taxon>Rutelinae</taxon>
        <taxon>Popillia</taxon>
    </lineage>
</organism>
<reference evidence="1 2" key="1">
    <citation type="journal article" date="2024" name="BMC Genomics">
        <title>De novo assembly and annotation of Popillia japonica's genome with initial clues to its potential as an invasive pest.</title>
        <authorList>
            <person name="Cucini C."/>
            <person name="Boschi S."/>
            <person name="Funari R."/>
            <person name="Cardaioli E."/>
            <person name="Iannotti N."/>
            <person name="Marturano G."/>
            <person name="Paoli F."/>
            <person name="Bruttini M."/>
            <person name="Carapelli A."/>
            <person name="Frati F."/>
            <person name="Nardi F."/>
        </authorList>
    </citation>
    <scope>NUCLEOTIDE SEQUENCE [LARGE SCALE GENOMIC DNA]</scope>
    <source>
        <strain evidence="1">DMR45628</strain>
    </source>
</reference>
<gene>
    <name evidence="1" type="ORF">QE152_g33043</name>
</gene>
<name>A0AAW1IYI0_POPJA</name>
<evidence type="ECO:0000313" key="2">
    <source>
        <dbReference type="Proteomes" id="UP001458880"/>
    </source>
</evidence>
<dbReference type="AlphaFoldDB" id="A0AAW1IYI0"/>
<evidence type="ECO:0000313" key="1">
    <source>
        <dbReference type="EMBL" id="KAK9695148.1"/>
    </source>
</evidence>
<accession>A0AAW1IYI0</accession>
<keyword evidence="2" id="KW-1185">Reference proteome</keyword>
<sequence length="90" mass="10493">MELSQTSFNVKLQGLIDKKGANNRFLTEEFYKNIIDKIRIAKGKERGKITSEYKLLKRYDVVKISETEKLIKPVSSDSNNIVYCQERSDF</sequence>
<protein>
    <submittedName>
        <fullName evidence="1">Uncharacterized protein</fullName>
    </submittedName>
</protein>
<dbReference type="EMBL" id="JASPKY010000490">
    <property type="protein sequence ID" value="KAK9695148.1"/>
    <property type="molecule type" value="Genomic_DNA"/>
</dbReference>
<dbReference type="Proteomes" id="UP001458880">
    <property type="component" value="Unassembled WGS sequence"/>
</dbReference>
<comment type="caution">
    <text evidence="1">The sequence shown here is derived from an EMBL/GenBank/DDBJ whole genome shotgun (WGS) entry which is preliminary data.</text>
</comment>
<proteinExistence type="predicted"/>